<evidence type="ECO:0000256" key="3">
    <source>
        <dbReference type="ARBA" id="ARBA00022475"/>
    </source>
</evidence>
<keyword evidence="6 7" id="KW-0472">Membrane</keyword>
<dbReference type="PANTHER" id="PTHR36838:SF3">
    <property type="entry name" value="TRANSPORTER AUXIN EFFLUX CARRIER EC FAMILY"/>
    <property type="match status" value="1"/>
</dbReference>
<name>A0ABV1HMW5_9FIRM</name>
<organism evidence="8 9">
    <name type="scientific">Ventrimonas faecis</name>
    <dbReference type="NCBI Taxonomy" id="3133170"/>
    <lineage>
        <taxon>Bacteria</taxon>
        <taxon>Bacillati</taxon>
        <taxon>Bacillota</taxon>
        <taxon>Clostridia</taxon>
        <taxon>Lachnospirales</taxon>
        <taxon>Lachnospiraceae</taxon>
        <taxon>Ventrimonas</taxon>
    </lineage>
</organism>
<dbReference type="Pfam" id="PF03547">
    <property type="entry name" value="Mem_trans"/>
    <property type="match status" value="1"/>
</dbReference>
<evidence type="ECO:0000256" key="7">
    <source>
        <dbReference type="SAM" id="Phobius"/>
    </source>
</evidence>
<dbReference type="RefSeq" id="WP_349229782.1">
    <property type="nucleotide sequence ID" value="NZ_JBBMFJ010000022.1"/>
</dbReference>
<comment type="caution">
    <text evidence="8">The sequence shown here is derived from an EMBL/GenBank/DDBJ whole genome shotgun (WGS) entry which is preliminary data.</text>
</comment>
<dbReference type="EMBL" id="JBBMFJ010000022">
    <property type="protein sequence ID" value="MEQ2563667.1"/>
    <property type="molecule type" value="Genomic_DNA"/>
</dbReference>
<feature type="transmembrane region" description="Helical" evidence="7">
    <location>
        <begin position="283"/>
        <end position="303"/>
    </location>
</feature>
<feature type="transmembrane region" description="Helical" evidence="7">
    <location>
        <begin position="60"/>
        <end position="82"/>
    </location>
</feature>
<evidence type="ECO:0000256" key="6">
    <source>
        <dbReference type="ARBA" id="ARBA00023136"/>
    </source>
</evidence>
<keyword evidence="4 7" id="KW-0812">Transmembrane</keyword>
<dbReference type="InterPro" id="IPR004776">
    <property type="entry name" value="Mem_transp_PIN-like"/>
</dbReference>
<dbReference type="PANTHER" id="PTHR36838">
    <property type="entry name" value="AUXIN EFFLUX CARRIER FAMILY PROTEIN"/>
    <property type="match status" value="1"/>
</dbReference>
<feature type="transmembrane region" description="Helical" evidence="7">
    <location>
        <begin position="34"/>
        <end position="54"/>
    </location>
</feature>
<dbReference type="Proteomes" id="UP001437460">
    <property type="component" value="Unassembled WGS sequence"/>
</dbReference>
<feature type="transmembrane region" description="Helical" evidence="7">
    <location>
        <begin position="6"/>
        <end position="22"/>
    </location>
</feature>
<reference evidence="8 9" key="1">
    <citation type="submission" date="2024-03" db="EMBL/GenBank/DDBJ databases">
        <title>Human intestinal bacterial collection.</title>
        <authorList>
            <person name="Pauvert C."/>
            <person name="Hitch T.C.A."/>
            <person name="Clavel T."/>
        </authorList>
    </citation>
    <scope>NUCLEOTIDE SEQUENCE [LARGE SCALE GENOMIC DNA]</scope>
    <source>
        <strain evidence="8 9">CLA-AP-H27</strain>
    </source>
</reference>
<evidence type="ECO:0000256" key="2">
    <source>
        <dbReference type="ARBA" id="ARBA00022448"/>
    </source>
</evidence>
<accession>A0ABV1HMW5</accession>
<evidence type="ECO:0000256" key="1">
    <source>
        <dbReference type="ARBA" id="ARBA00004141"/>
    </source>
</evidence>
<keyword evidence="3" id="KW-1003">Cell membrane</keyword>
<evidence type="ECO:0000313" key="9">
    <source>
        <dbReference type="Proteomes" id="UP001437460"/>
    </source>
</evidence>
<feature type="transmembrane region" description="Helical" evidence="7">
    <location>
        <begin position="188"/>
        <end position="210"/>
    </location>
</feature>
<evidence type="ECO:0000256" key="4">
    <source>
        <dbReference type="ARBA" id="ARBA00022692"/>
    </source>
</evidence>
<evidence type="ECO:0000256" key="5">
    <source>
        <dbReference type="ARBA" id="ARBA00022989"/>
    </source>
</evidence>
<gene>
    <name evidence="8" type="ORF">WMO41_10925</name>
</gene>
<feature type="transmembrane region" description="Helical" evidence="7">
    <location>
        <begin position="222"/>
        <end position="245"/>
    </location>
</feature>
<keyword evidence="5 7" id="KW-1133">Transmembrane helix</keyword>
<proteinExistence type="predicted"/>
<protein>
    <submittedName>
        <fullName evidence="8">AEC family transporter</fullName>
    </submittedName>
</protein>
<comment type="subcellular location">
    <subcellularLocation>
        <location evidence="1">Membrane</location>
        <topology evidence="1">Multi-pass membrane protein</topology>
    </subcellularLocation>
</comment>
<sequence>MGPILMRAACFIMVIILGHLLRRIGFFKEDDFHVLSKIVLKITLPASIITSVAGREIQPSMLAICLLGFGGGALYMGILYILNLHASKEKRAFEVLNVSGYNIGTFTMPFVQSFLGPAGMLATSLFDTGNSFVCLGGSYSVASMIKGGGEPSSSFKRIASTLVRSVPFDTYILMTVLNLLHIGLPDPVLSFAGILGNANPFLAMLMLGVGFHLSGSREQIGVMARILVVRYGVALILAVAFFNLLPLELEYRQALAFLVFSPISSAVPAFTADLGEDFGLSSALNSISALISICCIITVLVLVM</sequence>
<keyword evidence="9" id="KW-1185">Reference proteome</keyword>
<evidence type="ECO:0000313" key="8">
    <source>
        <dbReference type="EMBL" id="MEQ2563667.1"/>
    </source>
</evidence>
<keyword evidence="2" id="KW-0813">Transport</keyword>